<evidence type="ECO:0000256" key="6">
    <source>
        <dbReference type="ARBA" id="ARBA00022729"/>
    </source>
</evidence>
<feature type="disulfide bond" evidence="15">
    <location>
        <begin position="169"/>
        <end position="172"/>
    </location>
</feature>
<comment type="caution">
    <text evidence="18">The sequence shown here is derived from an EMBL/GenBank/DDBJ whole genome shotgun (WGS) entry which is preliminary data.</text>
</comment>
<dbReference type="GO" id="GO:0004222">
    <property type="term" value="F:metalloendopeptidase activity"/>
    <property type="evidence" value="ECO:0007669"/>
    <property type="project" value="UniProtKB-UniRule"/>
</dbReference>
<dbReference type="Proteomes" id="UP000424527">
    <property type="component" value="Unassembled WGS sequence"/>
</dbReference>
<accession>A0A6G0J5Q4</accession>
<keyword evidence="3" id="KW-0964">Secreted</keyword>
<evidence type="ECO:0000256" key="14">
    <source>
        <dbReference type="ARBA" id="ARBA00024324"/>
    </source>
</evidence>
<evidence type="ECO:0000256" key="16">
    <source>
        <dbReference type="RuleBase" id="RU361183"/>
    </source>
</evidence>
<evidence type="ECO:0000256" key="13">
    <source>
        <dbReference type="ARBA" id="ARBA00023329"/>
    </source>
</evidence>
<keyword evidence="9 15" id="KW-0482">Metalloprotease</keyword>
<evidence type="ECO:0000256" key="2">
    <source>
        <dbReference type="ARBA" id="ARBA00008712"/>
    </source>
</evidence>
<comment type="similarity">
    <text evidence="2">Belongs to the dermatopontin family.</text>
</comment>
<keyword evidence="7 15" id="KW-0378">Hydrolase</keyword>
<comment type="caution">
    <text evidence="15">Lacks conserved residue(s) required for the propagation of feature annotation.</text>
</comment>
<dbReference type="EMBL" id="REGW02000003">
    <property type="protein sequence ID" value="KAE8298937.1"/>
    <property type="molecule type" value="Genomic_DNA"/>
</dbReference>
<dbReference type="Pfam" id="PF14704">
    <property type="entry name" value="DERM"/>
    <property type="match status" value="2"/>
</dbReference>
<feature type="domain" description="Peptidase M12A" evidence="17">
    <location>
        <begin position="165"/>
        <end position="363"/>
    </location>
</feature>
<evidence type="ECO:0000256" key="5">
    <source>
        <dbReference type="ARBA" id="ARBA00022723"/>
    </source>
</evidence>
<dbReference type="EC" id="3.4.24.-" evidence="16"/>
<evidence type="ECO:0000256" key="1">
    <source>
        <dbReference type="ARBA" id="ARBA00004613"/>
    </source>
</evidence>
<keyword evidence="6" id="KW-0732">Signal</keyword>
<feature type="binding site" evidence="15">
    <location>
        <position position="274"/>
    </location>
    <ligand>
        <name>Zn(2+)</name>
        <dbReference type="ChEBI" id="CHEBI:29105"/>
        <note>catalytic</note>
    </ligand>
</feature>
<dbReference type="InterPro" id="IPR001506">
    <property type="entry name" value="Peptidase_M12A"/>
</dbReference>
<keyword evidence="19" id="KW-1185">Reference proteome</keyword>
<evidence type="ECO:0000259" key="17">
    <source>
        <dbReference type="PROSITE" id="PS51864"/>
    </source>
</evidence>
<evidence type="ECO:0000313" key="18">
    <source>
        <dbReference type="EMBL" id="KAE8298937.1"/>
    </source>
</evidence>
<feature type="binding site" evidence="15">
    <location>
        <position position="268"/>
    </location>
    <ligand>
        <name>Zn(2+)</name>
        <dbReference type="ChEBI" id="CHEBI:29105"/>
        <note>catalytic</note>
    </ligand>
</feature>
<dbReference type="PANTHER" id="PTHR10127">
    <property type="entry name" value="DISCOIDIN, CUB, EGF, LAMININ , AND ZINC METALLOPROTEASE DOMAIN CONTAINING"/>
    <property type="match status" value="1"/>
</dbReference>
<keyword evidence="11 15" id="KW-1015">Disulfide bond</keyword>
<reference evidence="18 19" key="1">
    <citation type="submission" date="2019-07" db="EMBL/GenBank/DDBJ databases">
        <title>Chromosome genome assembly for large yellow croaker.</title>
        <authorList>
            <person name="Xiao S."/>
        </authorList>
    </citation>
    <scope>NUCLEOTIDE SEQUENCE [LARGE SCALE GENOMIC DNA]</scope>
    <source>
        <strain evidence="18">JMULYC20181020</strain>
        <tissue evidence="18">Muscle</tissue>
    </source>
</reference>
<dbReference type="GO" id="GO:0006508">
    <property type="term" value="P:proteolysis"/>
    <property type="evidence" value="ECO:0007669"/>
    <property type="project" value="UniProtKB-KW"/>
</dbReference>
<evidence type="ECO:0000256" key="9">
    <source>
        <dbReference type="ARBA" id="ARBA00023049"/>
    </source>
</evidence>
<dbReference type="PROSITE" id="PS51864">
    <property type="entry name" value="ASTACIN"/>
    <property type="match status" value="1"/>
</dbReference>
<dbReference type="SMART" id="SM00235">
    <property type="entry name" value="ZnMc"/>
    <property type="match status" value="1"/>
</dbReference>
<evidence type="ECO:0000313" key="19">
    <source>
        <dbReference type="Proteomes" id="UP000424527"/>
    </source>
</evidence>
<protein>
    <recommendedName>
        <fullName evidence="16">Metalloendopeptidase</fullName>
        <ecNumber evidence="16">3.4.24.-</ecNumber>
    </recommendedName>
</protein>
<feature type="binding site" evidence="15">
    <location>
        <position position="264"/>
    </location>
    <ligand>
        <name>Zn(2+)</name>
        <dbReference type="ChEBI" id="CHEBI:29105"/>
        <note>catalytic</note>
    </ligand>
</feature>
<keyword evidence="4 15" id="KW-0645">Protease</keyword>
<name>A0A6G0J5Q4_LARCR</name>
<dbReference type="PRINTS" id="PR00480">
    <property type="entry name" value="ASTACIN"/>
</dbReference>
<dbReference type="AlphaFoldDB" id="A0A6G0J5Q4"/>
<evidence type="ECO:0000256" key="12">
    <source>
        <dbReference type="ARBA" id="ARBA00023180"/>
    </source>
</evidence>
<dbReference type="GO" id="GO:0005576">
    <property type="term" value="C:extracellular region"/>
    <property type="evidence" value="ECO:0007669"/>
    <property type="project" value="UniProtKB-SubCell"/>
</dbReference>
<dbReference type="InterPro" id="IPR026645">
    <property type="entry name" value="Dermatopontin"/>
</dbReference>
<evidence type="ECO:0000256" key="4">
    <source>
        <dbReference type="ARBA" id="ARBA00022670"/>
    </source>
</evidence>
<dbReference type="GO" id="GO:0042588">
    <property type="term" value="C:zymogen granule"/>
    <property type="evidence" value="ECO:0007669"/>
    <property type="project" value="UniProtKB-SubCell"/>
</dbReference>
<evidence type="ECO:0000256" key="3">
    <source>
        <dbReference type="ARBA" id="ARBA00022525"/>
    </source>
</evidence>
<keyword evidence="8 15" id="KW-0862">Zinc</keyword>
<dbReference type="Pfam" id="PF01400">
    <property type="entry name" value="Astacin"/>
    <property type="match status" value="1"/>
</dbReference>
<evidence type="ECO:0000256" key="8">
    <source>
        <dbReference type="ARBA" id="ARBA00022833"/>
    </source>
</evidence>
<organism evidence="18 19">
    <name type="scientific">Larimichthys crocea</name>
    <name type="common">Large yellow croaker</name>
    <name type="synonym">Pseudosciaena crocea</name>
    <dbReference type="NCBI Taxonomy" id="215358"/>
    <lineage>
        <taxon>Eukaryota</taxon>
        <taxon>Metazoa</taxon>
        <taxon>Chordata</taxon>
        <taxon>Craniata</taxon>
        <taxon>Vertebrata</taxon>
        <taxon>Euteleostomi</taxon>
        <taxon>Actinopterygii</taxon>
        <taxon>Neopterygii</taxon>
        <taxon>Teleostei</taxon>
        <taxon>Neoteleostei</taxon>
        <taxon>Acanthomorphata</taxon>
        <taxon>Eupercaria</taxon>
        <taxon>Sciaenidae</taxon>
        <taxon>Larimichthys</taxon>
    </lineage>
</organism>
<comment type="cofactor">
    <cofactor evidence="15 16">
        <name>Zn(2+)</name>
        <dbReference type="ChEBI" id="CHEBI:29105"/>
    </cofactor>
    <text evidence="15 16">Binds 1 zinc ion per subunit.</text>
</comment>
<sequence>MSQISCSHSPTYNDRQWKIECKAFETTEDCSWTGFHNLYETELNFNCPANHVITGIFSDFSIQHGGRKWNFRCCSAPNFTTFECRDTPMVNYWDEDFIWHIPGDNFLTGVHTHHKNNNGDHRWSFSYCRGTAEDFPTVTSKILAANTEVESELIEGDIVVSKTRNAAVCSNCRWPKSGQTVNVPYEVHRQFSRSEERIIDKAIEGFELNTCVRFVPRSGRNKRNYNDYISIVKGQGCWSYIGRIGGSQQLSVGNGCVYNGIIQHELLHALSFWHEQSRSDRDIYVKINYENIISNLEHNFNKQNTNNLNAPYDYGSVMHYGAKDFSKNGQDTITPLDASAVIGQRAGMSDTDILMLNRLYGCTDYLRTSLNSNINSNWDNEFNGTLSHQCPSGQAVSSITSEYNGETKDRLWRVSCKAFTKTKMCRWSDYVNGFSQAINFSCGENKVIAGAHSEHSNIQEDRRWKFYCCGATNFITFNCKTTPVINFWQEYFSWPVPSSNFLTGVQSSFDSNSQ</sequence>
<comment type="subcellular location">
    <subcellularLocation>
        <location evidence="1">Secreted</location>
    </subcellularLocation>
    <subcellularLocation>
        <location evidence="14">Zymogen granule</location>
    </subcellularLocation>
</comment>
<keyword evidence="10" id="KW-0865">Zymogen</keyword>
<evidence type="ECO:0000256" key="15">
    <source>
        <dbReference type="PROSITE-ProRule" id="PRU01211"/>
    </source>
</evidence>
<dbReference type="InterPro" id="IPR024079">
    <property type="entry name" value="MetalloPept_cat_dom_sf"/>
</dbReference>
<dbReference type="InterPro" id="IPR006026">
    <property type="entry name" value="Peptidase_Metallo"/>
</dbReference>
<evidence type="ECO:0000256" key="11">
    <source>
        <dbReference type="ARBA" id="ARBA00023157"/>
    </source>
</evidence>
<dbReference type="PANTHER" id="PTHR10127:SF780">
    <property type="entry name" value="METALLOENDOPEPTIDASE"/>
    <property type="match status" value="1"/>
</dbReference>
<feature type="active site" evidence="15">
    <location>
        <position position="265"/>
    </location>
</feature>
<gene>
    <name evidence="18" type="ORF">D5F01_LYC03450</name>
</gene>
<evidence type="ECO:0000256" key="7">
    <source>
        <dbReference type="ARBA" id="ARBA00022801"/>
    </source>
</evidence>
<dbReference type="Gene3D" id="3.40.390.10">
    <property type="entry name" value="Collagenase (Catalytic Domain)"/>
    <property type="match status" value="1"/>
</dbReference>
<evidence type="ECO:0000256" key="10">
    <source>
        <dbReference type="ARBA" id="ARBA00023145"/>
    </source>
</evidence>
<keyword evidence="5 15" id="KW-0479">Metal-binding</keyword>
<proteinExistence type="inferred from homology"/>
<dbReference type="FunFam" id="3.40.390.10:FF:000040">
    <property type="entry name" value="Metalloendopeptidase"/>
    <property type="match status" value="1"/>
</dbReference>
<keyword evidence="13" id="KW-0968">Cytoplasmic vesicle</keyword>
<dbReference type="SUPFAM" id="SSF55486">
    <property type="entry name" value="Metalloproteases ('zincins'), catalytic domain"/>
    <property type="match status" value="1"/>
</dbReference>
<dbReference type="GO" id="GO:0008270">
    <property type="term" value="F:zinc ion binding"/>
    <property type="evidence" value="ECO:0007669"/>
    <property type="project" value="UniProtKB-UniRule"/>
</dbReference>
<keyword evidence="12" id="KW-0325">Glycoprotein</keyword>